<keyword evidence="4" id="KW-1185">Reference proteome</keyword>
<accession>A0A218XGM8</accession>
<name>A0A218XGM8_PUNGR</name>
<dbReference type="Proteomes" id="UP000233551">
    <property type="component" value="Unassembled WGS sequence"/>
</dbReference>
<proteinExistence type="predicted"/>
<evidence type="ECO:0000313" key="4">
    <source>
        <dbReference type="Proteomes" id="UP000233551"/>
    </source>
</evidence>
<reference evidence="2 4" key="3">
    <citation type="submission" date="2017-11" db="EMBL/GenBank/DDBJ databases">
        <title>De-novo sequencing of pomegranate (Punica granatum L.) genome.</title>
        <authorList>
            <person name="Akparov Z."/>
            <person name="Amiraslanov A."/>
            <person name="Hajiyeva S."/>
            <person name="Abbasov M."/>
            <person name="Kaur K."/>
            <person name="Hamwieh A."/>
            <person name="Solovyev V."/>
            <person name="Salamov A."/>
            <person name="Braich B."/>
            <person name="Kosarev P."/>
            <person name="Mahmoud A."/>
            <person name="Hajiyev E."/>
            <person name="Babayeva S."/>
            <person name="Izzatullayeva V."/>
            <person name="Mammadov A."/>
            <person name="Mammadov A."/>
            <person name="Sharifova S."/>
            <person name="Ojaghi J."/>
            <person name="Eynullazada K."/>
            <person name="Bayramov B."/>
            <person name="Abdulazimova A."/>
            <person name="Shahmuradov I."/>
        </authorList>
    </citation>
    <scope>NUCLEOTIDE SEQUENCE [LARGE SCALE GENOMIC DNA]</scope>
    <source>
        <strain evidence="2">AG2017</strain>
        <strain evidence="4">cv. AG2017</strain>
        <tissue evidence="2">Leaf</tissue>
    </source>
</reference>
<reference evidence="3" key="1">
    <citation type="journal article" date="2017" name="Plant J.">
        <title>The pomegranate (Punica granatum L.) genome and the genomics of punicalagin biosynthesis.</title>
        <authorList>
            <person name="Qin G."/>
            <person name="Xu C."/>
            <person name="Ming R."/>
            <person name="Tang H."/>
            <person name="Guyot R."/>
            <person name="Kramer E.M."/>
            <person name="Hu Y."/>
            <person name="Yi X."/>
            <person name="Qi Y."/>
            <person name="Xu X."/>
            <person name="Gao Z."/>
            <person name="Pan H."/>
            <person name="Jian J."/>
            <person name="Tian Y."/>
            <person name="Yue Z."/>
            <person name="Xu Y."/>
        </authorList>
    </citation>
    <scope>NUCLEOTIDE SEQUENCE [LARGE SCALE GENOMIC DNA]</scope>
    <source>
        <strain evidence="3">cv. Dabenzi</strain>
    </source>
</reference>
<evidence type="ECO:0000313" key="2">
    <source>
        <dbReference type="EMBL" id="PKI45840.1"/>
    </source>
</evidence>
<dbReference type="STRING" id="22663.A0A218XGM8"/>
<dbReference type="PANTHER" id="PTHR46371">
    <property type="entry name" value="OS04G0464100 PROTEIN"/>
    <property type="match status" value="1"/>
</dbReference>
<organism evidence="1 3">
    <name type="scientific">Punica granatum</name>
    <name type="common">Pomegranate</name>
    <dbReference type="NCBI Taxonomy" id="22663"/>
    <lineage>
        <taxon>Eukaryota</taxon>
        <taxon>Viridiplantae</taxon>
        <taxon>Streptophyta</taxon>
        <taxon>Embryophyta</taxon>
        <taxon>Tracheophyta</taxon>
        <taxon>Spermatophyta</taxon>
        <taxon>Magnoliopsida</taxon>
        <taxon>eudicotyledons</taxon>
        <taxon>Gunneridae</taxon>
        <taxon>Pentapetalae</taxon>
        <taxon>rosids</taxon>
        <taxon>malvids</taxon>
        <taxon>Myrtales</taxon>
        <taxon>Lythraceae</taxon>
        <taxon>Punica</taxon>
    </lineage>
</organism>
<reference evidence="1" key="2">
    <citation type="submission" date="2017-06" db="EMBL/GenBank/DDBJ databases">
        <title>The pomegranate genome and the genomics of punicalagin biosynthesis.</title>
        <authorList>
            <person name="Xu C."/>
        </authorList>
    </citation>
    <scope>NUCLEOTIDE SEQUENCE [LARGE SCALE GENOMIC DNA]</scope>
    <source>
        <tissue evidence="1">Fresh leaf</tissue>
    </source>
</reference>
<dbReference type="Gene3D" id="3.30.70.100">
    <property type="match status" value="1"/>
</dbReference>
<dbReference type="EMBL" id="PGOL01002696">
    <property type="protein sequence ID" value="PKI45840.1"/>
    <property type="molecule type" value="Genomic_DNA"/>
</dbReference>
<comment type="caution">
    <text evidence="1">The sequence shown here is derived from an EMBL/GenBank/DDBJ whole genome shotgun (WGS) entry which is preliminary data.</text>
</comment>
<evidence type="ECO:0000313" key="1">
    <source>
        <dbReference type="EMBL" id="OWM83621.1"/>
    </source>
</evidence>
<dbReference type="Proteomes" id="UP000197138">
    <property type="component" value="Unassembled WGS sequence"/>
</dbReference>
<dbReference type="InterPro" id="IPR044296">
    <property type="entry name" value="HIPP46"/>
</dbReference>
<evidence type="ECO:0000313" key="3">
    <source>
        <dbReference type="Proteomes" id="UP000197138"/>
    </source>
</evidence>
<sequence length="72" mass="7743">MKQKIALKVHMQCVKCKSKALQVAAKSTGVSFVGFEGEKIVVKGDGVDAVELAIALRKKVGQTEIVSIQEDK</sequence>
<evidence type="ECO:0008006" key="5">
    <source>
        <dbReference type="Google" id="ProtNLM"/>
    </source>
</evidence>
<protein>
    <recommendedName>
        <fullName evidence="5">HMA domain-containing protein</fullName>
    </recommendedName>
</protein>
<dbReference type="EMBL" id="MTKT01001810">
    <property type="protein sequence ID" value="OWM83621.1"/>
    <property type="molecule type" value="Genomic_DNA"/>
</dbReference>
<gene>
    <name evidence="1" type="ORF">CDL15_Pgr004050</name>
    <name evidence="2" type="ORF">CRG98_033761</name>
</gene>
<dbReference type="AlphaFoldDB" id="A0A218XGM8"/>